<dbReference type="InterPro" id="IPR048207">
    <property type="entry name" value="HprT-like"/>
</dbReference>
<dbReference type="Proteomes" id="UP000304941">
    <property type="component" value="Unassembled WGS sequence"/>
</dbReference>
<accession>A0ABY2U768</accession>
<feature type="region of interest" description="Disordered" evidence="1">
    <location>
        <begin position="1"/>
        <end position="53"/>
    </location>
</feature>
<comment type="caution">
    <text evidence="2">The sequence shown here is derived from an EMBL/GenBank/DDBJ whole genome shotgun (WGS) entry which is preliminary data.</text>
</comment>
<gene>
    <name evidence="2" type="ORF">FEM54_10450</name>
</gene>
<proteinExistence type="predicted"/>
<dbReference type="EMBL" id="VBVZ01000121">
    <property type="protein sequence ID" value="TLG92021.1"/>
    <property type="molecule type" value="Genomic_DNA"/>
</dbReference>
<organism evidence="2 3">
    <name type="scientific">Pseudomonas edaphica</name>
    <dbReference type="NCBI Taxonomy" id="2006980"/>
    <lineage>
        <taxon>Bacteria</taxon>
        <taxon>Pseudomonadati</taxon>
        <taxon>Pseudomonadota</taxon>
        <taxon>Gammaproteobacteria</taxon>
        <taxon>Pseudomonadales</taxon>
        <taxon>Pseudomonadaceae</taxon>
        <taxon>Pseudomonas</taxon>
    </lineage>
</organism>
<evidence type="ECO:0000313" key="3">
    <source>
        <dbReference type="Proteomes" id="UP000304941"/>
    </source>
</evidence>
<name>A0ABY2U768_9PSED</name>
<dbReference type="NCBIfam" id="NF041532">
    <property type="entry name" value="HprT"/>
    <property type="match status" value="1"/>
</dbReference>
<protein>
    <submittedName>
        <fullName evidence="2">Type III secretion protein</fullName>
    </submittedName>
</protein>
<evidence type="ECO:0000256" key="1">
    <source>
        <dbReference type="SAM" id="MobiDB-lite"/>
    </source>
</evidence>
<evidence type="ECO:0000313" key="2">
    <source>
        <dbReference type="EMBL" id="TLG92021.1"/>
    </source>
</evidence>
<sequence>MIAAGCTPTCKGDSCTRPQSSSDKMVVWWPPEMRVDSGPSGERADYQTISLER</sequence>
<keyword evidence="3" id="KW-1185">Reference proteome</keyword>
<reference evidence="2 3" key="1">
    <citation type="submission" date="2019-05" db="EMBL/GenBank/DDBJ databases">
        <title>Pseudomonas edaphica sp. nov., isolated from rhizospheric soil of Cistus ladanifer L. in Spain.</title>
        <authorList>
            <person name="Peix A."/>
        </authorList>
    </citation>
    <scope>NUCLEOTIDE SEQUENCE [LARGE SCALE GENOMIC DNA]</scope>
    <source>
        <strain evidence="2 3">RD25</strain>
    </source>
</reference>